<feature type="compositionally biased region" description="Basic and acidic residues" evidence="5">
    <location>
        <begin position="530"/>
        <end position="555"/>
    </location>
</feature>
<dbReference type="Proteomes" id="UP001196530">
    <property type="component" value="Unassembled WGS sequence"/>
</dbReference>
<feature type="compositionally biased region" description="Basic and acidic residues" evidence="5">
    <location>
        <begin position="484"/>
        <end position="501"/>
    </location>
</feature>
<keyword evidence="3" id="KW-1133">Transmembrane helix</keyword>
<feature type="region of interest" description="Disordered" evidence="5">
    <location>
        <begin position="30"/>
        <end position="52"/>
    </location>
</feature>
<protein>
    <submittedName>
        <fullName evidence="6">Uncharacterized protein</fullName>
    </submittedName>
</protein>
<accession>A0AAN6DBC0</accession>
<feature type="region of interest" description="Disordered" evidence="5">
    <location>
        <begin position="328"/>
        <end position="400"/>
    </location>
</feature>
<comment type="subcellular location">
    <subcellularLocation>
        <location evidence="1">Membrane</location>
        <topology evidence="1">Multi-pass membrane protein</topology>
    </subcellularLocation>
</comment>
<dbReference type="EMBL" id="JAHLUX010000012">
    <property type="protein sequence ID" value="KAG7816119.1"/>
    <property type="molecule type" value="Genomic_DNA"/>
</dbReference>
<evidence type="ECO:0000256" key="4">
    <source>
        <dbReference type="ARBA" id="ARBA00023136"/>
    </source>
</evidence>
<feature type="compositionally biased region" description="Basic and acidic residues" evidence="5">
    <location>
        <begin position="772"/>
        <end position="802"/>
    </location>
</feature>
<organism evidence="6 7">
    <name type="scientific">Pichia angusta</name>
    <name type="common">Yeast</name>
    <name type="synonym">Hansenula polymorpha</name>
    <dbReference type="NCBI Taxonomy" id="870730"/>
    <lineage>
        <taxon>Eukaryota</taxon>
        <taxon>Fungi</taxon>
        <taxon>Dikarya</taxon>
        <taxon>Ascomycota</taxon>
        <taxon>Saccharomycotina</taxon>
        <taxon>Pichiomycetes</taxon>
        <taxon>Pichiales</taxon>
        <taxon>Pichiaceae</taxon>
        <taxon>Ogataea</taxon>
    </lineage>
</organism>
<keyword evidence="4" id="KW-0472">Membrane</keyword>
<feature type="compositionally biased region" description="Basic and acidic residues" evidence="5">
    <location>
        <begin position="607"/>
        <end position="640"/>
    </location>
</feature>
<name>A0AAN6DBC0_PICAN</name>
<evidence type="ECO:0000256" key="5">
    <source>
        <dbReference type="SAM" id="MobiDB-lite"/>
    </source>
</evidence>
<dbReference type="Gene3D" id="1.20.1510.10">
    <property type="entry name" value="Cation efflux protein transmembrane domain"/>
    <property type="match status" value="1"/>
</dbReference>
<sequence length="896" mass="98783">MYARVSPAARRGPVLLRPIWARAPLSTSTRALHEHRHSSGPSSTPPVPPQSGWAKVKDFFNPHLPMSHLGGHSHSHAAPHAHSHGADASKLYDTKDWANEGVKITWVGLGVNVAMAVSKFAGGLYFHSQALIADAVHARAVSVWVRQGGDARLVLCVGHSAVRGAPDRLGLAHRHSDARATAQRHGRAIVLARPLSQPQPHTRHGAHARRRGAGRPDRRHQRGVAGAGVHCREGVAVPRDPQRGRAAQLEGADCQRVAPPRRLAHVGRGGAHHLVGLLPQHLLARFRGRPDRVGAGDEGGHLRAVPVVQGAHRQGAAVVGPALPEPARAHRRAACARKQQPQGEKAVRAAVGHQPQRDRRRLGQPEGLHQPPHARADEPHWREPEKTAQAQPRQPQDRVGAVCAARGQTLDSVLNATFGAVFLALVRDEPPCKHVHLRRVHAKAQLARGHVHVQLVPGEKKCNHKRPQIHLEELLDARGALHGQHGDPQLRRQHHHAEPKAHVRAPQARARHVAQVTCALPVRGEAAAEADQREPDRAPREQRAEPGQREQPREQDLCAVADQRHVAQTPERQRHADGHHWPAALVDKAEAARRHAGLCQRHQRARRGVDSRVADRQDRNQDRHVHDRREHGDSRVADSNHKRRAVGAPLAAGHEPRLVVRHQQPDQCERADVEEQDSPEHLFGRLGDRLDRVWCFCCAQAAELCAAEAERRGDKHGDNALEACWRERARVFPVAVENGCVMGHSAKQDHKSRDQKPENSNDLGHRKQHLGKPVDPHGQHVDQDHHDEERRDQVAVADREPVPELECDGGGAEFERQQHQPLHHVVPADREAPARVDERGGVVRERPGNRKVARELGQRVHHAEHHDGDERVADQNATGASVSERLGGPEEQAGSN</sequence>
<dbReference type="SUPFAM" id="SSF161111">
    <property type="entry name" value="Cation efflux protein transmembrane domain-like"/>
    <property type="match status" value="1"/>
</dbReference>
<feature type="compositionally biased region" description="Basic residues" evidence="5">
    <location>
        <begin position="201"/>
        <end position="222"/>
    </location>
</feature>
<evidence type="ECO:0000256" key="1">
    <source>
        <dbReference type="ARBA" id="ARBA00004141"/>
    </source>
</evidence>
<evidence type="ECO:0000313" key="7">
    <source>
        <dbReference type="Proteomes" id="UP001196530"/>
    </source>
</evidence>
<evidence type="ECO:0000256" key="2">
    <source>
        <dbReference type="ARBA" id="ARBA00022692"/>
    </source>
</evidence>
<feature type="region of interest" description="Disordered" evidence="5">
    <location>
        <begin position="482"/>
        <end position="511"/>
    </location>
</feature>
<comment type="caution">
    <text evidence="6">The sequence shown here is derived from an EMBL/GenBank/DDBJ whole genome shotgun (WGS) entry which is preliminary data.</text>
</comment>
<feature type="compositionally biased region" description="Basic and acidic residues" evidence="5">
    <location>
        <begin position="864"/>
        <end position="873"/>
    </location>
</feature>
<keyword evidence="2" id="KW-0812">Transmembrane</keyword>
<feature type="compositionally biased region" description="Basic and acidic residues" evidence="5">
    <location>
        <begin position="374"/>
        <end position="386"/>
    </location>
</feature>
<evidence type="ECO:0000313" key="6">
    <source>
        <dbReference type="EMBL" id="KAG7816119.1"/>
    </source>
</evidence>
<dbReference type="RefSeq" id="XP_043057672.1">
    <property type="nucleotide sequence ID" value="XM_043205855.1"/>
</dbReference>
<gene>
    <name evidence="6" type="ORF">KL928_005085</name>
</gene>
<feature type="region of interest" description="Disordered" evidence="5">
    <location>
        <begin position="592"/>
        <end position="643"/>
    </location>
</feature>
<feature type="region of interest" description="Disordered" evidence="5">
    <location>
        <begin position="196"/>
        <end position="226"/>
    </location>
</feature>
<evidence type="ECO:0000256" key="3">
    <source>
        <dbReference type="ARBA" id="ARBA00022989"/>
    </source>
</evidence>
<dbReference type="InterPro" id="IPR027469">
    <property type="entry name" value="Cation_efflux_TMD_sf"/>
</dbReference>
<proteinExistence type="predicted"/>
<dbReference type="GO" id="GO:0016020">
    <property type="term" value="C:membrane"/>
    <property type="evidence" value="ECO:0007669"/>
    <property type="project" value="UniProtKB-SubCell"/>
</dbReference>
<dbReference type="GeneID" id="66129136"/>
<feature type="compositionally biased region" description="Basic and acidic residues" evidence="5">
    <location>
        <begin position="746"/>
        <end position="765"/>
    </location>
</feature>
<reference evidence="6" key="1">
    <citation type="journal article" date="2021" name="G3 (Bethesda)">
        <title>Genomic diversity, chromosomal rearrangements, and interspecies hybridization in the ogataea polymorpha species complex.</title>
        <authorList>
            <person name="Hanson S.J."/>
            <person name="Cinneide E.O."/>
            <person name="Salzberg L.I."/>
            <person name="Wolfe K.H."/>
            <person name="McGowan J."/>
            <person name="Fitzpatrick D.A."/>
            <person name="Matlin K."/>
        </authorList>
    </citation>
    <scope>NUCLEOTIDE SEQUENCE</scope>
    <source>
        <strain evidence="6">61-244</strain>
    </source>
</reference>
<feature type="region of interest" description="Disordered" evidence="5">
    <location>
        <begin position="743"/>
        <end position="810"/>
    </location>
</feature>
<feature type="region of interest" description="Disordered" evidence="5">
    <location>
        <begin position="525"/>
        <end position="555"/>
    </location>
</feature>
<dbReference type="AlphaFoldDB" id="A0AAN6DBC0"/>
<feature type="compositionally biased region" description="Basic and acidic residues" evidence="5">
    <location>
        <begin position="827"/>
        <end position="858"/>
    </location>
</feature>
<feature type="region of interest" description="Disordered" evidence="5">
    <location>
        <begin position="827"/>
        <end position="896"/>
    </location>
</feature>